<evidence type="ECO:0008006" key="3">
    <source>
        <dbReference type="Google" id="ProtNLM"/>
    </source>
</evidence>
<organism evidence="1 2">
    <name type="scientific">Sporomusa silvacetica DSM 10669</name>
    <dbReference type="NCBI Taxonomy" id="1123289"/>
    <lineage>
        <taxon>Bacteria</taxon>
        <taxon>Bacillati</taxon>
        <taxon>Bacillota</taxon>
        <taxon>Negativicutes</taxon>
        <taxon>Selenomonadales</taxon>
        <taxon>Sporomusaceae</taxon>
        <taxon>Sporomusa</taxon>
    </lineage>
</organism>
<dbReference type="Gene3D" id="3.30.460.10">
    <property type="entry name" value="Beta Polymerase, domain 2"/>
    <property type="match status" value="1"/>
</dbReference>
<dbReference type="Proteomes" id="UP000216752">
    <property type="component" value="Chromosome"/>
</dbReference>
<reference evidence="1" key="1">
    <citation type="submission" date="2024-05" db="EMBL/GenBank/DDBJ databases">
        <title>Isolation and characterization of Sporomusa carbonis sp. nov., a carboxydotrophic hydrogenogen in the genus of Sporomusa isolated from a charcoal burning pile.</title>
        <authorList>
            <person name="Boeer T."/>
            <person name="Rosenbaum F."/>
            <person name="Eysell L."/>
            <person name="Mueller V."/>
            <person name="Daniel R."/>
            <person name="Poehlein A."/>
        </authorList>
    </citation>
    <scope>NUCLEOTIDE SEQUENCE [LARGE SCALE GENOMIC DNA]</scope>
    <source>
        <strain evidence="1">DSM 10669</strain>
    </source>
</reference>
<gene>
    <name evidence="1" type="ORF">SPSIL_054570</name>
</gene>
<dbReference type="SUPFAM" id="SSF81301">
    <property type="entry name" value="Nucleotidyltransferase"/>
    <property type="match status" value="1"/>
</dbReference>
<evidence type="ECO:0000313" key="1">
    <source>
        <dbReference type="EMBL" id="XFO69225.1"/>
    </source>
</evidence>
<dbReference type="InterPro" id="IPR007344">
    <property type="entry name" value="GrpB/CoaE"/>
</dbReference>
<evidence type="ECO:0000313" key="2">
    <source>
        <dbReference type="Proteomes" id="UP000216752"/>
    </source>
</evidence>
<dbReference type="InterPro" id="IPR043519">
    <property type="entry name" value="NT_sf"/>
</dbReference>
<dbReference type="PANTHER" id="PTHR34822">
    <property type="entry name" value="GRPB DOMAIN PROTEIN (AFU_ORTHOLOGUE AFUA_1G01530)"/>
    <property type="match status" value="1"/>
</dbReference>
<dbReference type="RefSeq" id="WP_094603608.1">
    <property type="nucleotide sequence ID" value="NZ_CP155573.1"/>
</dbReference>
<proteinExistence type="predicted"/>
<dbReference type="PANTHER" id="PTHR34822:SF1">
    <property type="entry name" value="GRPB FAMILY PROTEIN"/>
    <property type="match status" value="1"/>
</dbReference>
<dbReference type="Pfam" id="PF04229">
    <property type="entry name" value="GrpB"/>
    <property type="match status" value="1"/>
</dbReference>
<protein>
    <recommendedName>
        <fullName evidence="3">Dephospho-CoA kinase/protein folding accessory domain-containing protein</fullName>
    </recommendedName>
</protein>
<keyword evidence="2" id="KW-1185">Reference proteome</keyword>
<name>A0ABZ3IUH3_9FIRM</name>
<dbReference type="EMBL" id="CP155573">
    <property type="protein sequence ID" value="XFO69225.1"/>
    <property type="molecule type" value="Genomic_DNA"/>
</dbReference>
<accession>A0ABZ3IUH3</accession>
<sequence>MDDTITIVDYNPDWVILFEKERILLKTIFEDFIDIQHIGSTSIYGLEAKPIIDIMLGVSELTLVDKKQINMLELNGYEYRGEAGIPNRLFFRKGIPRTHHLHVVKYKSDFWLEHLLFRDYLRAFPKVAEEYGRLKKRLVLKYSDDRGKYTEGKGPFINEVLEKAKMWMKERGDVTVQ</sequence>